<dbReference type="Pfam" id="PF01166">
    <property type="entry name" value="TSC22"/>
    <property type="match status" value="1"/>
</dbReference>
<dbReference type="SUPFAM" id="SSF58026">
    <property type="entry name" value="Delta-sleep-inducing peptide immunoreactive peptide"/>
    <property type="match status" value="1"/>
</dbReference>
<evidence type="ECO:0000313" key="3">
    <source>
        <dbReference type="Proteomes" id="UP000752171"/>
    </source>
</evidence>
<comment type="similarity">
    <text evidence="1">Belongs to the TSC-22/Dip/Bun family.</text>
</comment>
<organism evidence="2 3">
    <name type="scientific">Astyanax mexicanus</name>
    <name type="common">Blind cave fish</name>
    <name type="synonym">Astyanax fasciatus mexicanus</name>
    <dbReference type="NCBI Taxonomy" id="7994"/>
    <lineage>
        <taxon>Eukaryota</taxon>
        <taxon>Metazoa</taxon>
        <taxon>Chordata</taxon>
        <taxon>Craniata</taxon>
        <taxon>Vertebrata</taxon>
        <taxon>Euteleostomi</taxon>
        <taxon>Actinopterygii</taxon>
        <taxon>Neopterygii</taxon>
        <taxon>Teleostei</taxon>
        <taxon>Ostariophysi</taxon>
        <taxon>Characiformes</taxon>
        <taxon>Characoidei</taxon>
        <taxon>Acestrorhamphidae</taxon>
        <taxon>Acestrorhamphinae</taxon>
        <taxon>Astyanax</taxon>
    </lineage>
</organism>
<dbReference type="AlphaFoldDB" id="A0A8T2L590"/>
<dbReference type="OrthoDB" id="8961796at2759"/>
<dbReference type="GO" id="GO:0006357">
    <property type="term" value="P:regulation of transcription by RNA polymerase II"/>
    <property type="evidence" value="ECO:0007669"/>
    <property type="project" value="InterPro"/>
</dbReference>
<reference evidence="2 3" key="1">
    <citation type="submission" date="2021-07" db="EMBL/GenBank/DDBJ databases">
        <authorList>
            <person name="Imarazene B."/>
            <person name="Zahm M."/>
            <person name="Klopp C."/>
            <person name="Cabau C."/>
            <person name="Beille S."/>
            <person name="Jouanno E."/>
            <person name="Castinel A."/>
            <person name="Lluch J."/>
            <person name="Gil L."/>
            <person name="Kuchtly C."/>
            <person name="Lopez Roques C."/>
            <person name="Donnadieu C."/>
            <person name="Parrinello H."/>
            <person name="Journot L."/>
            <person name="Du K."/>
            <person name="Schartl M."/>
            <person name="Retaux S."/>
            <person name="Guiguen Y."/>
        </authorList>
    </citation>
    <scope>NUCLEOTIDE SEQUENCE [LARGE SCALE GENOMIC DNA]</scope>
    <source>
        <strain evidence="2">Pach_M1</strain>
        <tissue evidence="2">Testis</tissue>
    </source>
</reference>
<dbReference type="KEGG" id="amex:103026841"/>
<evidence type="ECO:0000313" key="2">
    <source>
        <dbReference type="EMBL" id="KAG9266890.1"/>
    </source>
</evidence>
<comment type="caution">
    <text evidence="2">The sequence shown here is derived from an EMBL/GenBank/DDBJ whole genome shotgun (WGS) entry which is preliminary data.</text>
</comment>
<accession>A0A8T2L590</accession>
<dbReference type="InterPro" id="IPR047862">
    <property type="entry name" value="TSC22/BUN_CS"/>
</dbReference>
<dbReference type="Gene3D" id="1.20.5.490">
    <property type="entry name" value="Single helix bin"/>
    <property type="match status" value="1"/>
</dbReference>
<protein>
    <submittedName>
        <fullName evidence="2">TSC22 domain family protein 3-like</fullName>
    </submittedName>
</protein>
<name>A0A8T2L590_ASTMX</name>
<dbReference type="PANTHER" id="PTHR46894">
    <property type="entry name" value="TSC22 DOMAIN FAMILY PROTEIN 2"/>
    <property type="match status" value="1"/>
</dbReference>
<dbReference type="EMBL" id="JAICCE010000016">
    <property type="protein sequence ID" value="KAG9266890.1"/>
    <property type="molecule type" value="Genomic_DNA"/>
</dbReference>
<dbReference type="Proteomes" id="UP000752171">
    <property type="component" value="Unassembled WGS sequence"/>
</dbReference>
<dbReference type="InterPro" id="IPR053049">
    <property type="entry name" value="TSC22_domain_protein_2"/>
</dbReference>
<evidence type="ECO:0000256" key="1">
    <source>
        <dbReference type="ARBA" id="ARBA00007908"/>
    </source>
</evidence>
<dbReference type="InterPro" id="IPR000580">
    <property type="entry name" value="TSC22/Bun"/>
</dbReference>
<dbReference type="OMA" id="RCINAAR"/>
<dbReference type="PANTHER" id="PTHR46894:SF1">
    <property type="entry name" value="TSC22 DOMAIN FAMILY PROTEIN 2"/>
    <property type="match status" value="1"/>
</dbReference>
<gene>
    <name evidence="2" type="primary">TSC22D3</name>
    <name evidence="2" type="ORF">AMEX_G19555</name>
</gene>
<proteinExistence type="inferred from homology"/>
<sequence>MRCPLTCGPAALHTSHTHAGTCNSVPAQSAVAIDNKIEQAMDLVKGHLMFAVREEVEVLKERIKELWERNTELQRENVLLKSLANLRQLHMLSNHLSSPRSNPQSPQQVQYAEWVHQIQWVHQVQWVQQAAPALQNSSNTFLMHPSLTSV</sequence>
<dbReference type="PROSITE" id="PS01289">
    <property type="entry name" value="TSC22"/>
    <property type="match status" value="1"/>
</dbReference>
<dbReference type="FunFam" id="1.20.5.490:FF:000002">
    <property type="entry name" value="TSC22 domain family, member 1"/>
    <property type="match status" value="1"/>
</dbReference>